<comment type="caution">
    <text evidence="2">The sequence shown here is derived from an EMBL/GenBank/DDBJ whole genome shotgun (WGS) entry which is preliminary data.</text>
</comment>
<organism evidence="2 3">
    <name type="scientific">Heyndrickxia acidicola</name>
    <dbReference type="NCBI Taxonomy" id="209389"/>
    <lineage>
        <taxon>Bacteria</taxon>
        <taxon>Bacillati</taxon>
        <taxon>Bacillota</taxon>
        <taxon>Bacilli</taxon>
        <taxon>Bacillales</taxon>
        <taxon>Bacillaceae</taxon>
        <taxon>Heyndrickxia</taxon>
    </lineage>
</organism>
<feature type="domain" description="CheW-like" evidence="1">
    <location>
        <begin position="4"/>
        <end position="143"/>
    </location>
</feature>
<reference evidence="2 3" key="1">
    <citation type="submission" date="2023-03" db="EMBL/GenBank/DDBJ databases">
        <title>Bacillus Genome Sequencing.</title>
        <authorList>
            <person name="Dunlap C."/>
        </authorList>
    </citation>
    <scope>NUCLEOTIDE SEQUENCE [LARGE SCALE GENOMIC DNA]</scope>
    <source>
        <strain evidence="2 3">B-23453</strain>
    </source>
</reference>
<protein>
    <submittedName>
        <fullName evidence="2">Chemotaxis protein CheW</fullName>
    </submittedName>
</protein>
<dbReference type="SUPFAM" id="SSF50341">
    <property type="entry name" value="CheW-like"/>
    <property type="match status" value="1"/>
</dbReference>
<dbReference type="Pfam" id="PF01584">
    <property type="entry name" value="CheW"/>
    <property type="match status" value="1"/>
</dbReference>
<keyword evidence="3" id="KW-1185">Reference proteome</keyword>
<dbReference type="SMART" id="SM00260">
    <property type="entry name" value="CheW"/>
    <property type="match status" value="1"/>
</dbReference>
<dbReference type="Proteomes" id="UP001341444">
    <property type="component" value="Unassembled WGS sequence"/>
</dbReference>
<dbReference type="InterPro" id="IPR036061">
    <property type="entry name" value="CheW-like_dom_sf"/>
</dbReference>
<dbReference type="RefSeq" id="WP_066270156.1">
    <property type="nucleotide sequence ID" value="NZ_JARMAB010000030.1"/>
</dbReference>
<accession>A0ABU6MKN9</accession>
<evidence type="ECO:0000313" key="2">
    <source>
        <dbReference type="EMBL" id="MED1205240.1"/>
    </source>
</evidence>
<evidence type="ECO:0000313" key="3">
    <source>
        <dbReference type="Proteomes" id="UP001341444"/>
    </source>
</evidence>
<name>A0ABU6MKN9_9BACI</name>
<dbReference type="PROSITE" id="PS50851">
    <property type="entry name" value="CHEW"/>
    <property type="match status" value="1"/>
</dbReference>
<gene>
    <name evidence="2" type="ORF">P4T90_19510</name>
</gene>
<dbReference type="Gene3D" id="2.40.50.180">
    <property type="entry name" value="CheA-289, Domain 4"/>
    <property type="match status" value="1"/>
</dbReference>
<dbReference type="Gene3D" id="2.30.30.40">
    <property type="entry name" value="SH3 Domains"/>
    <property type="match status" value="1"/>
</dbReference>
<dbReference type="PANTHER" id="PTHR22617">
    <property type="entry name" value="CHEMOTAXIS SENSOR HISTIDINE KINASE-RELATED"/>
    <property type="match status" value="1"/>
</dbReference>
<evidence type="ECO:0000259" key="1">
    <source>
        <dbReference type="PROSITE" id="PS50851"/>
    </source>
</evidence>
<dbReference type="InterPro" id="IPR002545">
    <property type="entry name" value="CheW-lke_dom"/>
</dbReference>
<proteinExistence type="predicted"/>
<dbReference type="InterPro" id="IPR039315">
    <property type="entry name" value="CheW"/>
</dbReference>
<dbReference type="PANTHER" id="PTHR22617:SF23">
    <property type="entry name" value="CHEMOTAXIS PROTEIN CHEW"/>
    <property type="match status" value="1"/>
</dbReference>
<sequence>MEGLSKALVFTAGNEEYGIPIPNVISIEKFENITPIPQLPGFVKGVAKVRDELIPAIDFENVLYGHQLDIGGSSRIIVLDIQSFVYGLLVKDAKEIIDISEHQLKQIGLIAYQKTSYLSGIANLDSRLITMVDTEKFIEALDGIKEIKHYMSEYRAEQEV</sequence>
<dbReference type="EMBL" id="JARMAB010000030">
    <property type="protein sequence ID" value="MED1205240.1"/>
    <property type="molecule type" value="Genomic_DNA"/>
</dbReference>